<evidence type="ECO:0000313" key="3">
    <source>
        <dbReference type="EMBL" id="CAB9523673.1"/>
    </source>
</evidence>
<dbReference type="Gene3D" id="2.40.50.140">
    <property type="entry name" value="Nucleic acid-binding proteins"/>
    <property type="match status" value="1"/>
</dbReference>
<dbReference type="PANTHER" id="PTHR13369">
    <property type="match status" value="1"/>
</dbReference>
<evidence type="ECO:0000259" key="2">
    <source>
        <dbReference type="Pfam" id="PF13679"/>
    </source>
</evidence>
<evidence type="ECO:0000313" key="4">
    <source>
        <dbReference type="Proteomes" id="UP001153069"/>
    </source>
</evidence>
<dbReference type="Proteomes" id="UP001153069">
    <property type="component" value="Unassembled WGS sequence"/>
</dbReference>
<dbReference type="SUPFAM" id="SSF53335">
    <property type="entry name" value="S-adenosyl-L-methionine-dependent methyltransferases"/>
    <property type="match status" value="1"/>
</dbReference>
<feature type="signal peptide" evidence="1">
    <location>
        <begin position="1"/>
        <end position="24"/>
    </location>
</feature>
<dbReference type="EMBL" id="CAICTM010001441">
    <property type="protein sequence ID" value="CAB9523673.1"/>
    <property type="molecule type" value="Genomic_DNA"/>
</dbReference>
<dbReference type="PANTHER" id="PTHR13369:SF0">
    <property type="entry name" value="GLUTATHIONE S-TRANSFERASE C-TERMINAL DOMAIN-CONTAINING PROTEIN"/>
    <property type="match status" value="1"/>
</dbReference>
<dbReference type="Gene3D" id="3.40.50.150">
    <property type="entry name" value="Vaccinia Virus protein VP39"/>
    <property type="match status" value="1"/>
</dbReference>
<dbReference type="GO" id="GO:0005737">
    <property type="term" value="C:cytoplasm"/>
    <property type="evidence" value="ECO:0007669"/>
    <property type="project" value="TreeGrafter"/>
</dbReference>
<organism evidence="3 4">
    <name type="scientific">Seminavis robusta</name>
    <dbReference type="NCBI Taxonomy" id="568900"/>
    <lineage>
        <taxon>Eukaryota</taxon>
        <taxon>Sar</taxon>
        <taxon>Stramenopiles</taxon>
        <taxon>Ochrophyta</taxon>
        <taxon>Bacillariophyta</taxon>
        <taxon>Bacillariophyceae</taxon>
        <taxon>Bacillariophycidae</taxon>
        <taxon>Naviculales</taxon>
        <taxon>Naviculaceae</taxon>
        <taxon>Seminavis</taxon>
    </lineage>
</organism>
<sequence>MPCYSNAPVLLLLLVLSLSGQAFAWQTQPRCQHIRRSEKRFLDSSSKLQLCSAVDQNQGVGTQSRWKDVVKLDLNDNAVPRLQQQLHQQQSNDSLLDNKSDEPIALQVEGYLTSQRGFGNSFCFFDISRRGVQVPVQAMFKRQAFLCSNFDGFMKSLVPGVRLCITGPVAPTRNPGEALILVQDMKIQGLPHNPQHVRKLLRLVSEGLLDASDLAKATQVDATELANEIEQATRSQTPPSPKAFNGLAKRILLDLKEQHDNDEAYPCFASDHKYTTNLPLAPPDIRQPPPAFISNIQEESYSKEDHDTLRIVSESMSVQDVLLEQDGRLQNSFDAASKNSVSTTTIDMVGWVQNRRRFRDSVTVLEVVDSMVPVGAAADNIPDQNLAEDQIDALWNQRLKCVINPQVLFCQNSTRANMYGQLLAPGSQVRMVGSIVATAAHEKTGNSVPSVMWVQNVELLHSSWRPSSVQYLIEQAVAQEIKLIEAAQALKIPNEKMGSIVAMNEATTREWEAAEISRKLQQQAMDLSRQVGPEALKVIDCYAYLREQYPIHDVADNPKAALEATDFMSNRSNRWKRKKEPQLDCMSQQVVDVLQRRHSSNDTIRILDCGGGKGFLANHLARTLGNLGFDVRILVVDVAESAIKNGRRRTENQNLTDIVEYVLADASTVDVSSYIDGVDLVVALHACGALTDVALGHAINHEASFVICPCCFCSNPSLRVPHQNRRNATQESKKLLPVDEWLNIDSRRFDLLKGLAELQSDITLSNQAVHTICGMRLAAAERNTAVPMKLSLRAFPVAFSTRNFCLIGETRS</sequence>
<reference evidence="3" key="1">
    <citation type="submission" date="2020-06" db="EMBL/GenBank/DDBJ databases">
        <authorList>
            <consortium name="Plant Systems Biology data submission"/>
        </authorList>
    </citation>
    <scope>NUCLEOTIDE SEQUENCE</scope>
    <source>
        <strain evidence="3">D6</strain>
    </source>
</reference>
<evidence type="ECO:0000256" key="1">
    <source>
        <dbReference type="SAM" id="SignalP"/>
    </source>
</evidence>
<feature type="domain" description="Methyltransferase" evidence="2">
    <location>
        <begin position="578"/>
        <end position="711"/>
    </location>
</feature>
<keyword evidence="1" id="KW-0732">Signal</keyword>
<dbReference type="CDD" id="cd02440">
    <property type="entry name" value="AdoMet_MTases"/>
    <property type="match status" value="1"/>
</dbReference>
<dbReference type="InterPro" id="IPR029063">
    <property type="entry name" value="SAM-dependent_MTases_sf"/>
</dbReference>
<keyword evidence="4" id="KW-1185">Reference proteome</keyword>
<gene>
    <name evidence="3" type="ORF">SEMRO_1443_G273170.1</name>
</gene>
<dbReference type="AlphaFoldDB" id="A0A9N8HQH6"/>
<dbReference type="Pfam" id="PF13679">
    <property type="entry name" value="Methyltransf_32"/>
    <property type="match status" value="1"/>
</dbReference>
<accession>A0A9N8HQH6</accession>
<protein>
    <recommendedName>
        <fullName evidence="2">Methyltransferase domain-containing protein</fullName>
    </recommendedName>
</protein>
<comment type="caution">
    <text evidence="3">The sequence shown here is derived from an EMBL/GenBank/DDBJ whole genome shotgun (WGS) entry which is preliminary data.</text>
</comment>
<name>A0A9N8HQH6_9STRA</name>
<feature type="chain" id="PRO_5040394830" description="Methyltransferase domain-containing protein" evidence="1">
    <location>
        <begin position="25"/>
        <end position="812"/>
    </location>
</feature>
<dbReference type="InterPro" id="IPR025714">
    <property type="entry name" value="Methyltranfer_dom"/>
</dbReference>
<dbReference type="InterPro" id="IPR012340">
    <property type="entry name" value="NA-bd_OB-fold"/>
</dbReference>
<dbReference type="OrthoDB" id="192115at2759"/>
<proteinExistence type="predicted"/>